<protein>
    <submittedName>
        <fullName evidence="1">Uncharacterized protein</fullName>
    </submittedName>
</protein>
<evidence type="ECO:0000313" key="1">
    <source>
        <dbReference type="EMBL" id="AGS53946.1"/>
    </source>
</evidence>
<organism evidence="1">
    <name type="scientific">uncultured bacterium contig00109</name>
    <dbReference type="NCBI Taxonomy" id="1181574"/>
    <lineage>
        <taxon>Bacteria</taxon>
        <taxon>environmental samples</taxon>
    </lineage>
</organism>
<dbReference type="EMBL" id="JQ844262">
    <property type="protein sequence ID" value="AGS53946.1"/>
    <property type="molecule type" value="Genomic_DNA"/>
</dbReference>
<sequence>MTALRKIVDSDDLTTIFDLPPAFKNRKVEVILFPVEESSDKKTDFVNDNLPLLTMAQIEEWAKTPEIQTLVGVLKGTGLSEDISINDIRNERLAEKYRI</sequence>
<name>A0A806K1W7_9BACT</name>
<dbReference type="AlphaFoldDB" id="A0A806K1W7"/>
<accession>A0A806K1W7</accession>
<proteinExistence type="predicted"/>
<reference evidence="1" key="1">
    <citation type="submission" date="2012-03" db="EMBL/GenBank/DDBJ databases">
        <title>Functional metagenomics reveals considerable lignocellulase gene clusters in the gut microbiome of a wood-feeding higher termite.</title>
        <authorList>
            <person name="Liu N."/>
        </authorList>
    </citation>
    <scope>NUCLEOTIDE SEQUENCE</scope>
</reference>